<dbReference type="InterPro" id="IPR020616">
    <property type="entry name" value="Thiolase_N"/>
</dbReference>
<keyword evidence="4 8" id="KW-0808">Transferase</keyword>
<keyword evidence="5 8" id="KW-0012">Acyltransferase</keyword>
<dbReference type="GO" id="GO:0010124">
    <property type="term" value="P:phenylacetate catabolic process"/>
    <property type="evidence" value="ECO:0007669"/>
    <property type="project" value="TreeGrafter"/>
</dbReference>
<evidence type="ECO:0000259" key="10">
    <source>
        <dbReference type="Pfam" id="PF00108"/>
    </source>
</evidence>
<feature type="active site" description="Acyl-thioester intermediate" evidence="7">
    <location>
        <position position="116"/>
    </location>
</feature>
<evidence type="ECO:0000313" key="13">
    <source>
        <dbReference type="Proteomes" id="UP000736672"/>
    </source>
</evidence>
<gene>
    <name evidence="12" type="ORF">B0J15DRAFT_581766</name>
</gene>
<evidence type="ECO:0000256" key="6">
    <source>
        <dbReference type="ARBA" id="ARBA00047605"/>
    </source>
</evidence>
<feature type="active site" description="Proton acceptor" evidence="7">
    <location>
        <position position="382"/>
    </location>
</feature>
<dbReference type="Gene3D" id="3.40.47.10">
    <property type="match status" value="4"/>
</dbReference>
<sequence>MSSATQRLSRISHQLHGEDGGKSSSAHIFGKSPSDVAMRTPLTKAKKGFLKHTQLEGLLVPLLQHVRQASAIKPNLVEEIVVGNLLHKDAPFVTRASALAAGYPATTAISTVSRWCSSGLLAVEAVAQKAAVGSINIGIAVGAERMSCNPNNGAPVFPSRFMEDPTIQDVTQPMPWTAENVARDFGITRERQDEQAAASFCKAEATQKAGFFADEIVPIATSWIDPKSGEVRNVLAEYDDGIHYGTTKQALSKVRSAFPQWPPTTTTAERLQQPVLGKFVLSTVTGLEPRSMGVGPVYAIPKLLAKVGIRKDDVEIFQINKAFAYMLVYCMDTLELGPRKVNPPGGAIAFGHPLGCTGARQIVTALAELKRTGGRVAVTSMCVGTVQGFTNRGRKILPQDPSLLLSTPRLLAQVI</sequence>
<reference evidence="12" key="1">
    <citation type="journal article" date="2021" name="Nat. Commun.">
        <title>Genetic determinants of endophytism in the Arabidopsis root mycobiome.</title>
        <authorList>
            <person name="Mesny F."/>
            <person name="Miyauchi S."/>
            <person name="Thiergart T."/>
            <person name="Pickel B."/>
            <person name="Atanasova L."/>
            <person name="Karlsson M."/>
            <person name="Huettel B."/>
            <person name="Barry K.W."/>
            <person name="Haridas S."/>
            <person name="Chen C."/>
            <person name="Bauer D."/>
            <person name="Andreopoulos W."/>
            <person name="Pangilinan J."/>
            <person name="LaButti K."/>
            <person name="Riley R."/>
            <person name="Lipzen A."/>
            <person name="Clum A."/>
            <person name="Drula E."/>
            <person name="Henrissat B."/>
            <person name="Kohler A."/>
            <person name="Grigoriev I.V."/>
            <person name="Martin F.M."/>
            <person name="Hacquard S."/>
        </authorList>
    </citation>
    <scope>NUCLEOTIDE SEQUENCE</scope>
    <source>
        <strain evidence="12">FSSC 5 MPI-SDFR-AT-0091</strain>
    </source>
</reference>
<feature type="domain" description="Thiolase N-terminal" evidence="10">
    <location>
        <begin position="37"/>
        <end position="268"/>
    </location>
</feature>
<dbReference type="Pfam" id="PF02803">
    <property type="entry name" value="Thiolase_C"/>
    <property type="match status" value="1"/>
</dbReference>
<evidence type="ECO:0000313" key="12">
    <source>
        <dbReference type="EMBL" id="KAH7259801.1"/>
    </source>
</evidence>
<feature type="domain" description="Thiolase C-terminal" evidence="11">
    <location>
        <begin position="275"/>
        <end position="389"/>
    </location>
</feature>
<evidence type="ECO:0000256" key="4">
    <source>
        <dbReference type="ARBA" id="ARBA00022679"/>
    </source>
</evidence>
<evidence type="ECO:0000256" key="5">
    <source>
        <dbReference type="ARBA" id="ARBA00023315"/>
    </source>
</evidence>
<dbReference type="PANTHER" id="PTHR43853:SF12">
    <property type="entry name" value="ACETYL-COA C-ACETYLTRANSFERASE"/>
    <property type="match status" value="1"/>
</dbReference>
<dbReference type="GO" id="GO:0005777">
    <property type="term" value="C:peroxisome"/>
    <property type="evidence" value="ECO:0007669"/>
    <property type="project" value="TreeGrafter"/>
</dbReference>
<feature type="region of interest" description="Disordered" evidence="9">
    <location>
        <begin position="1"/>
        <end position="32"/>
    </location>
</feature>
<feature type="compositionally biased region" description="Polar residues" evidence="9">
    <location>
        <begin position="1"/>
        <end position="12"/>
    </location>
</feature>
<keyword evidence="13" id="KW-1185">Reference proteome</keyword>
<evidence type="ECO:0000256" key="2">
    <source>
        <dbReference type="ARBA" id="ARBA00004872"/>
    </source>
</evidence>
<proteinExistence type="inferred from homology"/>
<dbReference type="SUPFAM" id="SSF53901">
    <property type="entry name" value="Thiolase-like"/>
    <property type="match status" value="2"/>
</dbReference>
<dbReference type="InterPro" id="IPR020617">
    <property type="entry name" value="Thiolase_C"/>
</dbReference>
<evidence type="ECO:0000259" key="11">
    <source>
        <dbReference type="Pfam" id="PF02803"/>
    </source>
</evidence>
<dbReference type="GO" id="GO:0006635">
    <property type="term" value="P:fatty acid beta-oxidation"/>
    <property type="evidence" value="ECO:0007669"/>
    <property type="project" value="TreeGrafter"/>
</dbReference>
<comment type="catalytic activity">
    <reaction evidence="6">
        <text>an acyl-CoA + acetyl-CoA = a 3-oxoacyl-CoA + CoA</text>
        <dbReference type="Rhea" id="RHEA:21564"/>
        <dbReference type="ChEBI" id="CHEBI:57287"/>
        <dbReference type="ChEBI" id="CHEBI:57288"/>
        <dbReference type="ChEBI" id="CHEBI:58342"/>
        <dbReference type="ChEBI" id="CHEBI:90726"/>
        <dbReference type="EC" id="2.3.1.16"/>
    </reaction>
</comment>
<dbReference type="CDD" id="cd00751">
    <property type="entry name" value="thiolase"/>
    <property type="match status" value="1"/>
</dbReference>
<dbReference type="PIRSF" id="PIRSF000429">
    <property type="entry name" value="Ac-CoA_Ac_transf"/>
    <property type="match status" value="1"/>
</dbReference>
<dbReference type="EMBL" id="JAGTJS010000008">
    <property type="protein sequence ID" value="KAH7259801.1"/>
    <property type="molecule type" value="Genomic_DNA"/>
</dbReference>
<comment type="pathway">
    <text evidence="2">Lipid metabolism; fatty acid metabolism.</text>
</comment>
<comment type="similarity">
    <text evidence="3 8">Belongs to the thiolase-like superfamily. Thiolase family.</text>
</comment>
<evidence type="ECO:0000256" key="9">
    <source>
        <dbReference type="SAM" id="MobiDB-lite"/>
    </source>
</evidence>
<evidence type="ECO:0000256" key="1">
    <source>
        <dbReference type="ARBA" id="ARBA00001958"/>
    </source>
</evidence>
<dbReference type="GO" id="GO:0003988">
    <property type="term" value="F:acetyl-CoA C-acyltransferase activity"/>
    <property type="evidence" value="ECO:0007669"/>
    <property type="project" value="UniProtKB-EC"/>
</dbReference>
<comment type="cofactor">
    <cofactor evidence="1">
        <name>K(+)</name>
        <dbReference type="ChEBI" id="CHEBI:29103"/>
    </cofactor>
</comment>
<dbReference type="Pfam" id="PF00108">
    <property type="entry name" value="Thiolase_N"/>
    <property type="match status" value="1"/>
</dbReference>
<dbReference type="InterPro" id="IPR002155">
    <property type="entry name" value="Thiolase"/>
</dbReference>
<dbReference type="InterPro" id="IPR050215">
    <property type="entry name" value="Thiolase-like_sf_Thiolase"/>
</dbReference>
<accession>A0A9P9HLZ1</accession>
<comment type="caution">
    <text evidence="12">The sequence shown here is derived from an EMBL/GenBank/DDBJ whole genome shotgun (WGS) entry which is preliminary data.</text>
</comment>
<evidence type="ECO:0000256" key="8">
    <source>
        <dbReference type="RuleBase" id="RU003557"/>
    </source>
</evidence>
<dbReference type="OrthoDB" id="5404651at2759"/>
<dbReference type="PANTHER" id="PTHR43853">
    <property type="entry name" value="3-KETOACYL-COA THIOLASE, PEROXISOMAL"/>
    <property type="match status" value="1"/>
</dbReference>
<dbReference type="InterPro" id="IPR020613">
    <property type="entry name" value="Thiolase_CS"/>
</dbReference>
<organism evidence="12 13">
    <name type="scientific">Fusarium solani</name>
    <name type="common">Filamentous fungus</name>
    <dbReference type="NCBI Taxonomy" id="169388"/>
    <lineage>
        <taxon>Eukaryota</taxon>
        <taxon>Fungi</taxon>
        <taxon>Dikarya</taxon>
        <taxon>Ascomycota</taxon>
        <taxon>Pezizomycotina</taxon>
        <taxon>Sordariomycetes</taxon>
        <taxon>Hypocreomycetidae</taxon>
        <taxon>Hypocreales</taxon>
        <taxon>Nectriaceae</taxon>
        <taxon>Fusarium</taxon>
        <taxon>Fusarium solani species complex</taxon>
    </lineage>
</organism>
<dbReference type="Proteomes" id="UP000736672">
    <property type="component" value="Unassembled WGS sequence"/>
</dbReference>
<dbReference type="PROSITE" id="PS00737">
    <property type="entry name" value="THIOLASE_2"/>
    <property type="match status" value="1"/>
</dbReference>
<name>A0A9P9HLZ1_FUSSL</name>
<protein>
    <submittedName>
        <fullName evidence="12">3-ketoacyl-CoA thiolase</fullName>
    </submittedName>
</protein>
<evidence type="ECO:0000256" key="7">
    <source>
        <dbReference type="PIRSR" id="PIRSR000429-1"/>
    </source>
</evidence>
<dbReference type="NCBIfam" id="TIGR01930">
    <property type="entry name" value="AcCoA-C-Actrans"/>
    <property type="match status" value="1"/>
</dbReference>
<dbReference type="AlphaFoldDB" id="A0A9P9HLZ1"/>
<evidence type="ECO:0000256" key="3">
    <source>
        <dbReference type="ARBA" id="ARBA00010982"/>
    </source>
</evidence>
<feature type="active site" description="Proton acceptor" evidence="7">
    <location>
        <position position="352"/>
    </location>
</feature>
<dbReference type="InterPro" id="IPR016039">
    <property type="entry name" value="Thiolase-like"/>
</dbReference>